<dbReference type="Pfam" id="PF06568">
    <property type="entry name" value="YjiS-like"/>
    <property type="match status" value="1"/>
</dbReference>
<organism evidence="3 4">
    <name type="scientific">Epibacterium ulvae</name>
    <dbReference type="NCBI Taxonomy" id="1156985"/>
    <lineage>
        <taxon>Bacteria</taxon>
        <taxon>Pseudomonadati</taxon>
        <taxon>Pseudomonadota</taxon>
        <taxon>Alphaproteobacteria</taxon>
        <taxon>Rhodobacterales</taxon>
        <taxon>Roseobacteraceae</taxon>
        <taxon>Epibacterium</taxon>
    </lineage>
</organism>
<dbReference type="RefSeq" id="WP_090217363.1">
    <property type="nucleotide sequence ID" value="NZ_CANLDO010000003.1"/>
</dbReference>
<keyword evidence="4" id="KW-1185">Reference proteome</keyword>
<dbReference type="Proteomes" id="UP000198767">
    <property type="component" value="Unassembled WGS sequence"/>
</dbReference>
<evidence type="ECO:0000256" key="1">
    <source>
        <dbReference type="SAM" id="Phobius"/>
    </source>
</evidence>
<proteinExistence type="predicted"/>
<gene>
    <name evidence="3" type="ORF">SAMN04488118_103257</name>
</gene>
<reference evidence="3 4" key="1">
    <citation type="submission" date="2016-10" db="EMBL/GenBank/DDBJ databases">
        <authorList>
            <person name="de Groot N.N."/>
        </authorList>
    </citation>
    <scope>NUCLEOTIDE SEQUENCE [LARGE SCALE GENOMIC DNA]</scope>
    <source>
        <strain evidence="3 4">U95</strain>
    </source>
</reference>
<sequence length="77" mass="8901">MTSYQDTAEPHLAYLMRRTALPMPAQFAISFAVLVTKWSVRRRSRQHLAQLSAHQLKDIGITTHDAYVESTLPFWRS</sequence>
<name>A0A1G5Q9B3_9RHOB</name>
<dbReference type="InterPro" id="IPR009506">
    <property type="entry name" value="YjiS-like"/>
</dbReference>
<dbReference type="STRING" id="1156985.SAMN04488118_103257"/>
<evidence type="ECO:0000313" key="4">
    <source>
        <dbReference type="Proteomes" id="UP000198767"/>
    </source>
</evidence>
<evidence type="ECO:0000259" key="2">
    <source>
        <dbReference type="Pfam" id="PF06568"/>
    </source>
</evidence>
<feature type="domain" description="YjiS-like" evidence="2">
    <location>
        <begin position="35"/>
        <end position="66"/>
    </location>
</feature>
<keyword evidence="1" id="KW-0472">Membrane</keyword>
<evidence type="ECO:0000313" key="3">
    <source>
        <dbReference type="EMBL" id="SCZ58287.1"/>
    </source>
</evidence>
<dbReference type="AlphaFoldDB" id="A0A1G5Q9B3"/>
<protein>
    <submittedName>
        <fullName evidence="3">Uncharacterized conserved protein YjiS, DUF1127 family</fullName>
    </submittedName>
</protein>
<feature type="transmembrane region" description="Helical" evidence="1">
    <location>
        <begin position="20"/>
        <end position="40"/>
    </location>
</feature>
<keyword evidence="1" id="KW-1133">Transmembrane helix</keyword>
<dbReference type="OrthoDB" id="8005167at2"/>
<dbReference type="EMBL" id="FMWG01000003">
    <property type="protein sequence ID" value="SCZ58287.1"/>
    <property type="molecule type" value="Genomic_DNA"/>
</dbReference>
<accession>A0A1G5Q9B3</accession>
<keyword evidence="1" id="KW-0812">Transmembrane</keyword>